<sequence>MKFLLPLLFFISFSSLTDTKLLILGSGTPNPNPERFGSSYAVLVDETAYLVDFGPGVVRRASALSSNWGGSFEALNPENLEYAFLTHIHSDHSAGLADLILTPWVMGRNKKLKLFGPKELGKMAMNVLDAYEKDINYRVEGSQPSNSIGYKIDFKDLKEGEVYKDSNISVEAFPVNHGGLRNSFGFRFKSKDKTIIFSGDTGPSKKLEEYSYNADILVHEVYSEEGFLKKTEDWQIYHKAHHTSTLEVAKLAKKVKPGKLVLSHILFWGSSPVEILREVQENYKGKVIIAEDLMVVD</sequence>
<proteinExistence type="predicted"/>
<dbReference type="Gene3D" id="3.60.15.10">
    <property type="entry name" value="Ribonuclease Z/Hydroxyacylglutathione hydrolase-like"/>
    <property type="match status" value="1"/>
</dbReference>
<dbReference type="PANTHER" id="PTHR46018">
    <property type="entry name" value="ZINC PHOSPHODIESTERASE ELAC PROTEIN 1"/>
    <property type="match status" value="1"/>
</dbReference>
<name>A0A381U5E9_9ZZZZ</name>
<dbReference type="InterPro" id="IPR001279">
    <property type="entry name" value="Metallo-B-lactamas"/>
</dbReference>
<organism evidence="3">
    <name type="scientific">marine metagenome</name>
    <dbReference type="NCBI Taxonomy" id="408172"/>
    <lineage>
        <taxon>unclassified sequences</taxon>
        <taxon>metagenomes</taxon>
        <taxon>ecological metagenomes</taxon>
    </lineage>
</organism>
<dbReference type="EMBL" id="UINC01005776">
    <property type="protein sequence ID" value="SVA23472.1"/>
    <property type="molecule type" value="Genomic_DNA"/>
</dbReference>
<dbReference type="AlphaFoldDB" id="A0A381U5E9"/>
<gene>
    <name evidence="3" type="ORF">METZ01_LOCUS76326</name>
</gene>
<keyword evidence="1" id="KW-0378">Hydrolase</keyword>
<evidence type="ECO:0000313" key="3">
    <source>
        <dbReference type="EMBL" id="SVA23472.1"/>
    </source>
</evidence>
<protein>
    <recommendedName>
        <fullName evidence="2">Metallo-beta-lactamase domain-containing protein</fullName>
    </recommendedName>
</protein>
<dbReference type="SUPFAM" id="SSF56281">
    <property type="entry name" value="Metallo-hydrolase/oxidoreductase"/>
    <property type="match status" value="1"/>
</dbReference>
<dbReference type="SMART" id="SM00849">
    <property type="entry name" value="Lactamase_B"/>
    <property type="match status" value="1"/>
</dbReference>
<feature type="domain" description="Metallo-beta-lactamase" evidence="2">
    <location>
        <begin position="36"/>
        <end position="241"/>
    </location>
</feature>
<dbReference type="InterPro" id="IPR044094">
    <property type="entry name" value="AtsA-like_MBL-fold"/>
</dbReference>
<reference evidence="3" key="1">
    <citation type="submission" date="2018-05" db="EMBL/GenBank/DDBJ databases">
        <authorList>
            <person name="Lanie J.A."/>
            <person name="Ng W.-L."/>
            <person name="Kazmierczak K.M."/>
            <person name="Andrzejewski T.M."/>
            <person name="Davidsen T.M."/>
            <person name="Wayne K.J."/>
            <person name="Tettelin H."/>
            <person name="Glass J.I."/>
            <person name="Rusch D."/>
            <person name="Podicherti R."/>
            <person name="Tsui H.-C.T."/>
            <person name="Winkler M.E."/>
        </authorList>
    </citation>
    <scope>NUCLEOTIDE SEQUENCE</scope>
</reference>
<dbReference type="GO" id="GO:0042781">
    <property type="term" value="F:3'-tRNA processing endoribonuclease activity"/>
    <property type="evidence" value="ECO:0007669"/>
    <property type="project" value="TreeGrafter"/>
</dbReference>
<dbReference type="Pfam" id="PF12706">
    <property type="entry name" value="Lactamase_B_2"/>
    <property type="match status" value="1"/>
</dbReference>
<dbReference type="PANTHER" id="PTHR46018:SF2">
    <property type="entry name" value="ZINC PHOSPHODIESTERASE ELAC PROTEIN 1"/>
    <property type="match status" value="1"/>
</dbReference>
<evidence type="ECO:0000256" key="1">
    <source>
        <dbReference type="ARBA" id="ARBA00022801"/>
    </source>
</evidence>
<evidence type="ECO:0000259" key="2">
    <source>
        <dbReference type="SMART" id="SM00849"/>
    </source>
</evidence>
<dbReference type="InterPro" id="IPR036866">
    <property type="entry name" value="RibonucZ/Hydroxyglut_hydro"/>
</dbReference>
<dbReference type="CDD" id="cd07719">
    <property type="entry name" value="arylsulfatase_AtsA-like_MBL-fold"/>
    <property type="match status" value="1"/>
</dbReference>
<accession>A0A381U5E9</accession>